<comment type="caution">
    <text evidence="1">The sequence shown here is derived from an EMBL/GenBank/DDBJ whole genome shotgun (WGS) entry which is preliminary data.</text>
</comment>
<sequence>MSSLAMMCRPGVLTIVPTLRSFSSTSSDEIDLGSRYASGIGITIGAGDEGRQIIGTISLWLQAHMQPINLDIFYHVI</sequence>
<organism evidence="1 2">
    <name type="scientific">Rhizobium vallis</name>
    <dbReference type="NCBI Taxonomy" id="634290"/>
    <lineage>
        <taxon>Bacteria</taxon>
        <taxon>Pseudomonadati</taxon>
        <taxon>Pseudomonadota</taxon>
        <taxon>Alphaproteobacteria</taxon>
        <taxon>Hyphomicrobiales</taxon>
        <taxon>Rhizobiaceae</taxon>
        <taxon>Rhizobium/Agrobacterium group</taxon>
        <taxon>Rhizobium</taxon>
    </lineage>
</organism>
<dbReference type="Proteomes" id="UP000278823">
    <property type="component" value="Unassembled WGS sequence"/>
</dbReference>
<keyword evidence="2" id="KW-1185">Reference proteome</keyword>
<name>A0A432PCB7_9HYPH</name>
<evidence type="ECO:0000313" key="1">
    <source>
        <dbReference type="EMBL" id="RUM20533.1"/>
    </source>
</evidence>
<reference evidence="2" key="1">
    <citation type="submission" date="2018-11" db="EMBL/GenBank/DDBJ databases">
        <title>Rhizobium chutanense sp. nov., isolated from root nodules of Phaseolus vulgaris in China.</title>
        <authorList>
            <person name="Huo Y."/>
        </authorList>
    </citation>
    <scope>NUCLEOTIDE SEQUENCE [LARGE SCALE GENOMIC DNA]</scope>
    <source>
        <strain evidence="2">CCBAU 65647</strain>
    </source>
</reference>
<accession>A0A432PCB7</accession>
<proteinExistence type="predicted"/>
<protein>
    <submittedName>
        <fullName evidence="1">Uncharacterized protein</fullName>
    </submittedName>
</protein>
<dbReference type="EMBL" id="RJTH01000014">
    <property type="protein sequence ID" value="RUM20533.1"/>
    <property type="molecule type" value="Genomic_DNA"/>
</dbReference>
<dbReference type="AlphaFoldDB" id="A0A432PCB7"/>
<evidence type="ECO:0000313" key="2">
    <source>
        <dbReference type="Proteomes" id="UP000278823"/>
    </source>
</evidence>
<gene>
    <name evidence="1" type="ORF">EFQ99_28235</name>
</gene>